<gene>
    <name evidence="2" type="ORF">EKPJFOCH_2919</name>
</gene>
<dbReference type="Proteomes" id="UP001055101">
    <property type="component" value="Unassembled WGS sequence"/>
</dbReference>
<protein>
    <recommendedName>
        <fullName evidence="1">BLUF domain-containing protein</fullName>
    </recommendedName>
</protein>
<name>A0ABQ4TQU3_9HYPH</name>
<proteinExistence type="predicted"/>
<dbReference type="Pfam" id="PF04940">
    <property type="entry name" value="BLUF"/>
    <property type="match status" value="1"/>
</dbReference>
<dbReference type="SUPFAM" id="SSF54975">
    <property type="entry name" value="Acylphosphatase/BLUF domain-like"/>
    <property type="match status" value="1"/>
</dbReference>
<dbReference type="PROSITE" id="PS50925">
    <property type="entry name" value="BLUF"/>
    <property type="match status" value="1"/>
</dbReference>
<dbReference type="RefSeq" id="WP_238232275.1">
    <property type="nucleotide sequence ID" value="NZ_BPRA01000013.1"/>
</dbReference>
<dbReference type="InterPro" id="IPR007024">
    <property type="entry name" value="BLUF_domain"/>
</dbReference>
<keyword evidence="3" id="KW-1185">Reference proteome</keyword>
<accession>A0ABQ4TQU3</accession>
<evidence type="ECO:0000259" key="1">
    <source>
        <dbReference type="PROSITE" id="PS50925"/>
    </source>
</evidence>
<feature type="domain" description="BLUF" evidence="1">
    <location>
        <begin position="3"/>
        <end position="93"/>
    </location>
</feature>
<evidence type="ECO:0000313" key="2">
    <source>
        <dbReference type="EMBL" id="GJE56415.1"/>
    </source>
</evidence>
<dbReference type="SMART" id="SM01034">
    <property type="entry name" value="BLUF"/>
    <property type="match status" value="1"/>
</dbReference>
<comment type="caution">
    <text evidence="2">The sequence shown here is derived from an EMBL/GenBank/DDBJ whole genome shotgun (WGS) entry which is preliminary data.</text>
</comment>
<dbReference type="Gene3D" id="3.30.70.100">
    <property type="match status" value="1"/>
</dbReference>
<dbReference type="InterPro" id="IPR036046">
    <property type="entry name" value="Acylphosphatase-like_dom_sf"/>
</dbReference>
<evidence type="ECO:0000313" key="3">
    <source>
        <dbReference type="Proteomes" id="UP001055101"/>
    </source>
</evidence>
<reference evidence="2" key="2">
    <citation type="submission" date="2021-08" db="EMBL/GenBank/DDBJ databases">
        <authorList>
            <person name="Tani A."/>
            <person name="Ola A."/>
            <person name="Ogura Y."/>
            <person name="Katsura K."/>
            <person name="Hayashi T."/>
        </authorList>
    </citation>
    <scope>NUCLEOTIDE SEQUENCE</scope>
    <source>
        <strain evidence="2">DSM 23674</strain>
    </source>
</reference>
<organism evidence="2 3">
    <name type="scientific">Methylobacterium thuringiense</name>
    <dbReference type="NCBI Taxonomy" id="1003091"/>
    <lineage>
        <taxon>Bacteria</taxon>
        <taxon>Pseudomonadati</taxon>
        <taxon>Pseudomonadota</taxon>
        <taxon>Alphaproteobacteria</taxon>
        <taxon>Hyphomicrobiales</taxon>
        <taxon>Methylobacteriaceae</taxon>
        <taxon>Methylobacterium</taxon>
    </lineage>
</organism>
<reference evidence="2" key="1">
    <citation type="journal article" date="2021" name="Front. Microbiol.">
        <title>Comprehensive Comparative Genomics and Phenotyping of Methylobacterium Species.</title>
        <authorList>
            <person name="Alessa O."/>
            <person name="Ogura Y."/>
            <person name="Fujitani Y."/>
            <person name="Takami H."/>
            <person name="Hayashi T."/>
            <person name="Sahin N."/>
            <person name="Tani A."/>
        </authorList>
    </citation>
    <scope>NUCLEOTIDE SEQUENCE</scope>
    <source>
        <strain evidence="2">DSM 23674</strain>
    </source>
</reference>
<dbReference type="EMBL" id="BPRA01000013">
    <property type="protein sequence ID" value="GJE56415.1"/>
    <property type="molecule type" value="Genomic_DNA"/>
</dbReference>
<sequence>MDIVQIIYASRPFGFDTGGLNGILSQSRRCNARDDITGALICRADLYLQLLEGPEEAIAATYARIMRDDRHVEVTRLSYEPVTMRLFPSWAMRDDPARSWMWTQAEVDQGAATHATPLQLQKIFRRVASELAHQRSPALS</sequence>